<evidence type="ECO:0000313" key="1">
    <source>
        <dbReference type="EMBL" id="RJT42188.1"/>
    </source>
</evidence>
<dbReference type="Pfam" id="PF16154">
    <property type="entry name" value="DUF4862"/>
    <property type="match status" value="1"/>
</dbReference>
<reference evidence="1 2" key="1">
    <citation type="submission" date="2018-09" db="EMBL/GenBank/DDBJ databases">
        <authorList>
            <person name="Le Fleche-Mateos A."/>
        </authorList>
    </citation>
    <scope>NUCLEOTIDE SEQUENCE [LARGE SCALE GENOMIC DNA]</scope>
    <source>
        <strain evidence="1 2">DSM 27399</strain>
    </source>
</reference>
<dbReference type="OrthoDB" id="7307665at2"/>
<gene>
    <name evidence="1" type="ORF">D6C13_17430</name>
</gene>
<keyword evidence="2" id="KW-1185">Reference proteome</keyword>
<dbReference type="EMBL" id="RAHH01000021">
    <property type="protein sequence ID" value="RJT42188.1"/>
    <property type="molecule type" value="Genomic_DNA"/>
</dbReference>
<accession>A0A419N600</accession>
<dbReference type="InterPro" id="IPR032344">
    <property type="entry name" value="DUF4862"/>
</dbReference>
<proteinExistence type="predicted"/>
<sequence length="324" mass="36384">MQKHAGFIVGAYPCAPSFHQRNENEETEFWRKLTDIPDIRAIEQPCLEELHPFGDDWLFRHLPQEWDIVVTGVMETMRRRGTQPGFGLASEHQEQRRACIHYYRHLFEKVSRANERAGRKKILAVELQSAPLAGTRDVDLATRCFTESLTEILRWDWPCELTIEHCDALDKPAARKGFLPLESELTAIAQAQTQTGKTLGVCINWARSAIEGRNTRLPLQHLQRCQQAGVLSALMFSGTASGGAYGEWQDLHAPFAPFPTSEAGCVESLMTVETVAEMFEQAPADSLSFTGIKLLEIEASANVDHRISILKDGINAMNLAIRKK</sequence>
<organism evidence="1 2">
    <name type="scientific">Rahnella woolbedingensis</name>
    <dbReference type="NCBI Taxonomy" id="1510574"/>
    <lineage>
        <taxon>Bacteria</taxon>
        <taxon>Pseudomonadati</taxon>
        <taxon>Pseudomonadota</taxon>
        <taxon>Gammaproteobacteria</taxon>
        <taxon>Enterobacterales</taxon>
        <taxon>Yersiniaceae</taxon>
        <taxon>Rahnella</taxon>
    </lineage>
</organism>
<dbReference type="AlphaFoldDB" id="A0A419N600"/>
<dbReference type="RefSeq" id="WP_120133970.1">
    <property type="nucleotide sequence ID" value="NZ_RAHH01000021.1"/>
</dbReference>
<name>A0A419N600_9GAMM</name>
<protein>
    <submittedName>
        <fullName evidence="1">DUF4862 family protein</fullName>
    </submittedName>
</protein>
<evidence type="ECO:0000313" key="2">
    <source>
        <dbReference type="Proteomes" id="UP000284908"/>
    </source>
</evidence>
<comment type="caution">
    <text evidence="1">The sequence shown here is derived from an EMBL/GenBank/DDBJ whole genome shotgun (WGS) entry which is preliminary data.</text>
</comment>
<dbReference type="Proteomes" id="UP000284908">
    <property type="component" value="Unassembled WGS sequence"/>
</dbReference>